<dbReference type="KEGG" id="glj:GKIL_0339"/>
<reference evidence="1 2" key="1">
    <citation type="journal article" date="2013" name="PLoS ONE">
        <title>Cultivation and Complete Genome Sequencing of Gloeobacter kilaueensis sp. nov., from a Lava Cave in Kilauea Caldera, Hawai'i.</title>
        <authorList>
            <person name="Saw J.H."/>
            <person name="Schatz M."/>
            <person name="Brown M.V."/>
            <person name="Kunkel D.D."/>
            <person name="Foster J.S."/>
            <person name="Shick H."/>
            <person name="Christensen S."/>
            <person name="Hou S."/>
            <person name="Wan X."/>
            <person name="Donachie S.P."/>
        </authorList>
    </citation>
    <scope>NUCLEOTIDE SEQUENCE [LARGE SCALE GENOMIC DNA]</scope>
    <source>
        <strain evidence="2">JS</strain>
    </source>
</reference>
<dbReference type="STRING" id="1183438.GKIL_0339"/>
<accession>U5QCI4</accession>
<proteinExistence type="predicted"/>
<dbReference type="OrthoDB" id="581260at2"/>
<name>U5QCI4_GLOK1</name>
<evidence type="ECO:0000313" key="2">
    <source>
        <dbReference type="Proteomes" id="UP000017396"/>
    </source>
</evidence>
<dbReference type="AlphaFoldDB" id="U5QCI4"/>
<dbReference type="SUPFAM" id="SSF52540">
    <property type="entry name" value="P-loop containing nucleoside triphosphate hydrolases"/>
    <property type="match status" value="1"/>
</dbReference>
<dbReference type="HOGENOM" id="CLU_075246_0_0_3"/>
<keyword evidence="2" id="KW-1185">Reference proteome</keyword>
<dbReference type="eggNOG" id="COG3118">
    <property type="taxonomic scope" value="Bacteria"/>
</dbReference>
<evidence type="ECO:0000313" key="1">
    <source>
        <dbReference type="EMBL" id="AGY56586.1"/>
    </source>
</evidence>
<organism evidence="1 2">
    <name type="scientific">Gloeobacter kilaueensis (strain ATCC BAA-2537 / CCAP 1431/1 / ULC 316 / JS1)</name>
    <dbReference type="NCBI Taxonomy" id="1183438"/>
    <lineage>
        <taxon>Bacteria</taxon>
        <taxon>Bacillati</taxon>
        <taxon>Cyanobacteriota</taxon>
        <taxon>Cyanophyceae</taxon>
        <taxon>Gloeobacterales</taxon>
        <taxon>Gloeobacteraceae</taxon>
        <taxon>Gloeobacter</taxon>
    </lineage>
</organism>
<dbReference type="EMBL" id="CP003587">
    <property type="protein sequence ID" value="AGY56586.1"/>
    <property type="molecule type" value="Genomic_DNA"/>
</dbReference>
<protein>
    <submittedName>
        <fullName evidence="1">Uncharacterized protein</fullName>
    </submittedName>
</protein>
<gene>
    <name evidence="1" type="ORF">GKIL_0339</name>
</gene>
<dbReference type="Proteomes" id="UP000017396">
    <property type="component" value="Chromosome"/>
</dbReference>
<dbReference type="PATRIC" id="fig|1183438.3.peg.342"/>
<sequence>MLLRETTEVFNLLSIGQRGVGKTVFLAGSYTELRTSGITDSRLPLWFDCKDSQSQQNIEKILGYIERTGAYPPGTMKITDFDFRLKRRGLMRPVTLCDFRLQDLPGESCHIANPAFRQIVLGSHGCCVCIDGYALIHSDTYLDELRDVLVQVLSIASLVHLNGLKYAFALLLTKSDLLGEIPDSEAQIRQKLQPLTNRLDAIGSNYQIFRTGVPLVHEGEGVRLAPSGAAAPLLWLVLELNRAHNPGVLGSLFRLVRRLLPRRLQGRSESPLQNLFGSTAASQDS</sequence>
<dbReference type="InterPro" id="IPR027417">
    <property type="entry name" value="P-loop_NTPase"/>
</dbReference>